<accession>A0ABP7CQG4</accession>
<dbReference type="EMBL" id="BAABDC010000001">
    <property type="protein sequence ID" value="GAA3694757.1"/>
    <property type="molecule type" value="Genomic_DNA"/>
</dbReference>
<keyword evidence="4" id="KW-1185">Reference proteome</keyword>
<dbReference type="InterPro" id="IPR036390">
    <property type="entry name" value="WH_DNA-bd_sf"/>
</dbReference>
<evidence type="ECO:0000256" key="1">
    <source>
        <dbReference type="SAM" id="MobiDB-lite"/>
    </source>
</evidence>
<name>A0ABP7CQG4_9MICO</name>
<organism evidence="3 4">
    <name type="scientific">Terrabacter ginsenosidimutans</name>
    <dbReference type="NCBI Taxonomy" id="490575"/>
    <lineage>
        <taxon>Bacteria</taxon>
        <taxon>Bacillati</taxon>
        <taxon>Actinomycetota</taxon>
        <taxon>Actinomycetes</taxon>
        <taxon>Micrococcales</taxon>
        <taxon>Intrasporangiaceae</taxon>
        <taxon>Terrabacter</taxon>
    </lineage>
</organism>
<evidence type="ECO:0000313" key="4">
    <source>
        <dbReference type="Proteomes" id="UP001501468"/>
    </source>
</evidence>
<comment type="caution">
    <text evidence="3">The sequence shown here is derived from an EMBL/GenBank/DDBJ whole genome shotgun (WGS) entry which is preliminary data.</text>
</comment>
<evidence type="ECO:0000313" key="3">
    <source>
        <dbReference type="EMBL" id="GAA3694757.1"/>
    </source>
</evidence>
<dbReference type="RefSeq" id="WP_344942150.1">
    <property type="nucleotide sequence ID" value="NZ_BAABDC010000001.1"/>
</dbReference>
<dbReference type="InterPro" id="IPR036388">
    <property type="entry name" value="WH-like_DNA-bd_sf"/>
</dbReference>
<dbReference type="InterPro" id="IPR011991">
    <property type="entry name" value="ArsR-like_HTH"/>
</dbReference>
<dbReference type="CDD" id="cd00090">
    <property type="entry name" value="HTH_ARSR"/>
    <property type="match status" value="1"/>
</dbReference>
<gene>
    <name evidence="3" type="ORF">GCM10022399_09130</name>
</gene>
<reference evidence="4" key="1">
    <citation type="journal article" date="2019" name="Int. J. Syst. Evol. Microbiol.">
        <title>The Global Catalogue of Microorganisms (GCM) 10K type strain sequencing project: providing services to taxonomists for standard genome sequencing and annotation.</title>
        <authorList>
            <consortium name="The Broad Institute Genomics Platform"/>
            <consortium name="The Broad Institute Genome Sequencing Center for Infectious Disease"/>
            <person name="Wu L."/>
            <person name="Ma J."/>
        </authorList>
    </citation>
    <scope>NUCLEOTIDE SEQUENCE [LARGE SCALE GENOMIC DNA]</scope>
    <source>
        <strain evidence="4">JCM 17125</strain>
    </source>
</reference>
<feature type="domain" description="Transcription regulator PadR N-terminal" evidence="2">
    <location>
        <begin position="35"/>
        <end position="83"/>
    </location>
</feature>
<evidence type="ECO:0000259" key="2">
    <source>
        <dbReference type="Pfam" id="PF03551"/>
    </source>
</evidence>
<dbReference type="Gene3D" id="1.10.10.10">
    <property type="entry name" value="Winged helix-like DNA-binding domain superfamily/Winged helix DNA-binding domain"/>
    <property type="match status" value="1"/>
</dbReference>
<dbReference type="SUPFAM" id="SSF46785">
    <property type="entry name" value="Winged helix' DNA-binding domain"/>
    <property type="match status" value="1"/>
</dbReference>
<protein>
    <recommendedName>
        <fullName evidence="2">Transcription regulator PadR N-terminal domain-containing protein</fullName>
    </recommendedName>
</protein>
<feature type="region of interest" description="Disordered" evidence="1">
    <location>
        <begin position="83"/>
        <end position="106"/>
    </location>
</feature>
<dbReference type="Proteomes" id="UP001501468">
    <property type="component" value="Unassembled WGS sequence"/>
</dbReference>
<dbReference type="Pfam" id="PF03551">
    <property type="entry name" value="PadR"/>
    <property type="match status" value="1"/>
</dbReference>
<proteinExistence type="predicted"/>
<sequence>MPPRMTMATRSVLDVLFSDLGADWFGSQIGRLAGLPSGTVHPILARLERVGWLESRWEDIDPSKEGRPARRYYRLTESGATQARRAMASARRPQPGFAPIPKEGLS</sequence>
<dbReference type="InterPro" id="IPR005149">
    <property type="entry name" value="Tscrpt_reg_PadR_N"/>
</dbReference>